<proteinExistence type="predicted"/>
<dbReference type="AlphaFoldDB" id="A0A133KUA3"/>
<evidence type="ECO:0000256" key="1">
    <source>
        <dbReference type="SAM" id="MobiDB-lite"/>
    </source>
</evidence>
<comment type="caution">
    <text evidence="2">The sequence shown here is derived from an EMBL/GenBank/DDBJ whole genome shotgun (WGS) entry which is preliminary data.</text>
</comment>
<feature type="compositionally biased region" description="Basic and acidic residues" evidence="1">
    <location>
        <begin position="18"/>
        <end position="30"/>
    </location>
</feature>
<evidence type="ECO:0000313" key="3">
    <source>
        <dbReference type="Proteomes" id="UP000070092"/>
    </source>
</evidence>
<reference evidence="2 3" key="1">
    <citation type="submission" date="2016-01" db="EMBL/GenBank/DDBJ databases">
        <authorList>
            <person name="Oliw E.H."/>
        </authorList>
    </citation>
    <scope>NUCLEOTIDE SEQUENCE [LARGE SCALE GENOMIC DNA]</scope>
    <source>
        <strain evidence="2 3">MJR8628B</strain>
    </source>
</reference>
<accession>A0A133KUA3</accession>
<dbReference type="PATRIC" id="fig|1681.53.peg.76"/>
<evidence type="ECO:0000313" key="2">
    <source>
        <dbReference type="EMBL" id="KWZ83092.1"/>
    </source>
</evidence>
<dbReference type="Proteomes" id="UP000070092">
    <property type="component" value="Unassembled WGS sequence"/>
</dbReference>
<dbReference type="EMBL" id="LRPO01000002">
    <property type="protein sequence ID" value="KWZ83092.1"/>
    <property type="molecule type" value="Genomic_DNA"/>
</dbReference>
<organism evidence="2 3">
    <name type="scientific">Bifidobacterium bifidum</name>
    <dbReference type="NCBI Taxonomy" id="1681"/>
    <lineage>
        <taxon>Bacteria</taxon>
        <taxon>Bacillati</taxon>
        <taxon>Actinomycetota</taxon>
        <taxon>Actinomycetes</taxon>
        <taxon>Bifidobacteriales</taxon>
        <taxon>Bifidobacteriaceae</taxon>
        <taxon>Bifidobacterium</taxon>
    </lineage>
</organism>
<gene>
    <name evidence="2" type="ORF">HMPREF3196_00080</name>
</gene>
<sequence length="43" mass="4510">MSLIGAPAIVGAGSHVKTHNDENDTPKSTKTRLDLTHTAILVV</sequence>
<protein>
    <submittedName>
        <fullName evidence="2">Uncharacterized protein</fullName>
    </submittedName>
</protein>
<feature type="region of interest" description="Disordered" evidence="1">
    <location>
        <begin position="1"/>
        <end position="30"/>
    </location>
</feature>
<name>A0A133KUA3_BIFBI</name>